<proteinExistence type="predicted"/>
<protein>
    <submittedName>
        <fullName evidence="1">Uncharacterized protein</fullName>
    </submittedName>
</protein>
<dbReference type="RefSeq" id="YP_009346903.1">
    <property type="nucleotide sequence ID" value="NC_033877.1"/>
</dbReference>
<accession>A0A1P8D6K5</accession>
<reference evidence="1" key="2">
    <citation type="journal article" date="2017" name="BMC Genomics">
        <title>Complete chloroplast genome of Gracilaria firma (Gracilariaceae, Rhodophyta), with discussion on the use of chloroplast phylogenomics in the subclass Rhodymeniophycidae.</title>
        <authorList>
            <person name="Ng P.K."/>
            <person name="Lin S.M."/>
            <person name="Lim P.E."/>
            <person name="Liu L.C."/>
            <person name="Chen C.M."/>
            <person name="Pai T.W."/>
        </authorList>
    </citation>
    <scope>NUCLEOTIDE SEQUENCE</scope>
</reference>
<organism evidence="1">
    <name type="scientific">Gracilaria firma</name>
    <dbReference type="NCBI Taxonomy" id="2510791"/>
    <lineage>
        <taxon>Eukaryota</taxon>
        <taxon>Rhodophyta</taxon>
        <taxon>Florideophyceae</taxon>
        <taxon>Rhodymeniophycidae</taxon>
        <taxon>Gracilariales</taxon>
        <taxon>Gracilariaceae</taxon>
        <taxon>Gracilaria</taxon>
    </lineage>
</organism>
<reference evidence="1" key="1">
    <citation type="submission" date="2016-07" db="EMBL/GenBank/DDBJ databases">
        <authorList>
            <person name="Ng P.-K."/>
            <person name="Lin S.-M."/>
        </authorList>
    </citation>
    <scope>NUCLEOTIDE SEQUENCE</scope>
</reference>
<dbReference type="InterPro" id="IPR010778">
    <property type="entry name" value="DUF1368"/>
</dbReference>
<dbReference type="AlphaFoldDB" id="A0A1P8D6K5"/>
<dbReference type="Pfam" id="PF07112">
    <property type="entry name" value="DUF1368"/>
    <property type="match status" value="1"/>
</dbReference>
<evidence type="ECO:0000313" key="1">
    <source>
        <dbReference type="EMBL" id="APR74438.1"/>
    </source>
</evidence>
<dbReference type="GeneID" id="31080813"/>
<geneLocation type="plastid" evidence="1"/>
<dbReference type="EMBL" id="KX601051">
    <property type="protein sequence ID" value="APR74438.1"/>
    <property type="molecule type" value="Genomic_DNA"/>
</dbReference>
<keyword evidence="1" id="KW-0934">Plastid</keyword>
<name>A0A1P8D6K5_9FLOR</name>
<sequence>MLILKFSPSDEQIDNLASILNWFFYRYRYRDKFIKHYSYVTKTIRKVVSFSITSNLLGSCLDNELLNKNVNSSGIIQSKFYKSVDKEDVIKICNLFNFFYMDLKSSNSNNKVFDNTHNSNNYIRIISQGDKLNHFDLTILMGILHQYKTCSIYDSFKLDVASILGLIGYDTGYSHRKLISSLTRLSSTTIECRKQYLKLDAGSSVSTDDCFYTFCGNFLSFEALSNKKLTSGNVQLSLPLIKMFGANNHYALLNWQVFTSLPTTKLRLLYFYFCLNFKVSNYFTEFSIKSLNDNLYCTSSSVSNTSFFSQEFRKMLLFFIKHQNIFIDFQINLIINSSYNTIFSIKVRRSRLTLTSDR</sequence>